<gene>
    <name evidence="14" type="primary">Pde9a-002</name>
</gene>
<comment type="catalytic activity">
    <reaction evidence="1">
        <text>3',5'-cyclic GMP + H2O = GMP + H(+)</text>
        <dbReference type="Rhea" id="RHEA:16957"/>
        <dbReference type="ChEBI" id="CHEBI:15377"/>
        <dbReference type="ChEBI" id="CHEBI:15378"/>
        <dbReference type="ChEBI" id="CHEBI:57746"/>
        <dbReference type="ChEBI" id="CHEBI:58115"/>
        <dbReference type="EC" id="3.1.4.35"/>
    </reaction>
</comment>
<feature type="binding site" evidence="9">
    <location>
        <position position="379"/>
    </location>
    <ligand>
        <name>AMP</name>
        <dbReference type="ChEBI" id="CHEBI:456215"/>
    </ligand>
</feature>
<feature type="region of interest" description="Disordered" evidence="12">
    <location>
        <begin position="28"/>
        <end position="55"/>
    </location>
</feature>
<comment type="similarity">
    <text evidence="7">Belongs to the cyclic nucleotide phosphodiesterase family. PDE9 subfamily.</text>
</comment>
<dbReference type="GO" id="GO:0047555">
    <property type="term" value="F:3',5'-cyclic-GMP phosphodiesterase activity"/>
    <property type="evidence" value="ECO:0007669"/>
    <property type="project" value="UniProtKB-EC"/>
</dbReference>
<dbReference type="AlphaFoldDB" id="A0A6F9DMU2"/>
<evidence type="ECO:0000256" key="11">
    <source>
        <dbReference type="RuleBase" id="RU363067"/>
    </source>
</evidence>
<evidence type="ECO:0000256" key="12">
    <source>
        <dbReference type="SAM" id="MobiDB-lite"/>
    </source>
</evidence>
<evidence type="ECO:0000259" key="13">
    <source>
        <dbReference type="PROSITE" id="PS51845"/>
    </source>
</evidence>
<evidence type="ECO:0000256" key="5">
    <source>
        <dbReference type="ARBA" id="ARBA00037913"/>
    </source>
</evidence>
<keyword evidence="4 11" id="KW-0378">Hydrolase</keyword>
<feature type="binding site" evidence="10">
    <location>
        <position position="217"/>
    </location>
    <ligand>
        <name>Zn(2+)</name>
        <dbReference type="ChEBI" id="CHEBI:29105"/>
        <label>1</label>
    </ligand>
</feature>
<dbReference type="FunFam" id="1.10.1300.10:FF:000006">
    <property type="entry name" value="Phosphodiesterase 9A"/>
    <property type="match status" value="1"/>
</dbReference>
<feature type="binding site" evidence="9">
    <location>
        <position position="218"/>
    </location>
    <ligand>
        <name>AMP</name>
        <dbReference type="ChEBI" id="CHEBI:456215"/>
    </ligand>
</feature>
<evidence type="ECO:0000256" key="2">
    <source>
        <dbReference type="ARBA" id="ARBA00022535"/>
    </source>
</evidence>
<dbReference type="PRINTS" id="PR00387">
    <property type="entry name" value="PDIESTERASE1"/>
</dbReference>
<dbReference type="Pfam" id="PF00233">
    <property type="entry name" value="PDEase_I"/>
    <property type="match status" value="1"/>
</dbReference>
<dbReference type="Gene3D" id="1.10.1300.10">
    <property type="entry name" value="3'5'-cyclic nucleotide phosphodiesterase, catalytic domain"/>
    <property type="match status" value="1"/>
</dbReference>
<evidence type="ECO:0000256" key="3">
    <source>
        <dbReference type="ARBA" id="ARBA00022723"/>
    </source>
</evidence>
<organism evidence="14">
    <name type="scientific">Phallusia mammillata</name>
    <dbReference type="NCBI Taxonomy" id="59560"/>
    <lineage>
        <taxon>Eukaryota</taxon>
        <taxon>Metazoa</taxon>
        <taxon>Chordata</taxon>
        <taxon>Tunicata</taxon>
        <taxon>Ascidiacea</taxon>
        <taxon>Phlebobranchia</taxon>
        <taxon>Ascidiidae</taxon>
        <taxon>Phallusia</taxon>
    </lineage>
</organism>
<accession>A0A6F9DMU2</accession>
<feature type="binding site" evidence="10">
    <location>
        <position position="181"/>
    </location>
    <ligand>
        <name>Zn(2+)</name>
        <dbReference type="ChEBI" id="CHEBI:29105"/>
        <label>1</label>
    </ligand>
</feature>
<feature type="binding site" evidence="10">
    <location>
        <position position="218"/>
    </location>
    <ligand>
        <name>Zn(2+)</name>
        <dbReference type="ChEBI" id="CHEBI:29105"/>
        <label>1</label>
    </ligand>
</feature>
<evidence type="ECO:0000256" key="8">
    <source>
        <dbReference type="PIRSR" id="PIRSR623088-1"/>
    </source>
</evidence>
<dbReference type="InterPro" id="IPR002073">
    <property type="entry name" value="PDEase_catalytic_dom"/>
</dbReference>
<feature type="binding site" evidence="10">
    <location>
        <position position="328"/>
    </location>
    <ligand>
        <name>Zn(2+)</name>
        <dbReference type="ChEBI" id="CHEBI:29105"/>
        <label>1</label>
    </ligand>
</feature>
<evidence type="ECO:0000256" key="9">
    <source>
        <dbReference type="PIRSR" id="PIRSR623088-2"/>
    </source>
</evidence>
<feature type="binding site" evidence="9">
    <location>
        <position position="328"/>
    </location>
    <ligand>
        <name>AMP</name>
        <dbReference type="ChEBI" id="CHEBI:456215"/>
    </ligand>
</feature>
<comment type="cofactor">
    <cofactor evidence="11">
        <name>a divalent metal cation</name>
        <dbReference type="ChEBI" id="CHEBI:60240"/>
    </cofactor>
    <text evidence="11">Binds 2 divalent metal cations per subunit. Site 1 may preferentially bind zinc ions, while site 2 has a preference for magnesium and/or manganese ions.</text>
</comment>
<dbReference type="InterPro" id="IPR023174">
    <property type="entry name" value="PDEase_CS"/>
</dbReference>
<evidence type="ECO:0000256" key="4">
    <source>
        <dbReference type="ARBA" id="ARBA00022801"/>
    </source>
</evidence>
<feature type="compositionally biased region" description="Basic and acidic residues" evidence="12">
    <location>
        <begin position="43"/>
        <end position="55"/>
    </location>
</feature>
<evidence type="ECO:0000256" key="7">
    <source>
        <dbReference type="ARBA" id="ARBA00061167"/>
    </source>
</evidence>
<dbReference type="InterPro" id="IPR036971">
    <property type="entry name" value="PDEase_catalytic_dom_sf"/>
</dbReference>
<dbReference type="GO" id="GO:0007165">
    <property type="term" value="P:signal transduction"/>
    <property type="evidence" value="ECO:0007669"/>
    <property type="project" value="InterPro"/>
</dbReference>
<name>A0A6F9DMU2_9ASCI</name>
<protein>
    <recommendedName>
        <fullName evidence="11">Phosphodiesterase</fullName>
        <ecNumber evidence="11">3.1.4.-</ecNumber>
    </recommendedName>
</protein>
<keyword evidence="3 10" id="KW-0479">Metal-binding</keyword>
<evidence type="ECO:0000256" key="10">
    <source>
        <dbReference type="PIRSR" id="PIRSR623088-3"/>
    </source>
</evidence>
<dbReference type="EC" id="3.1.4.-" evidence="11"/>
<reference evidence="14" key="1">
    <citation type="submission" date="2020-04" db="EMBL/GenBank/DDBJ databases">
        <authorList>
            <person name="Neveu A P."/>
        </authorList>
    </citation>
    <scope>NUCLEOTIDE SEQUENCE</scope>
    <source>
        <tissue evidence="14">Whole embryo</tissue>
    </source>
</reference>
<evidence type="ECO:0000313" key="14">
    <source>
        <dbReference type="EMBL" id="CAB3264744.1"/>
    </source>
</evidence>
<comment type="function">
    <text evidence="6">Specifically hydrolyzes the second messenger cGMP, which is a key regulator of many important physiological processes. Highly specific: compared to other members of the cyclic nucleotide phosphodiesterase family, has the highest affinity and selectivity for cGMP. Specifically regulates natriuretic-peptide-dependent cGMP signaling in heart, acting as a regulator of cardiac hypertrophy in myocytes and muscle. Does not regulate nitric oxide-dependent cGMP in heart. Additional experiments are required to confirm whether its ability to hydrolyze natriuretic-peptide-dependent cGMP is specific to heart or is a general feature of the protein. In brain, involved in cognitive function, such as learning and long-term memory.</text>
</comment>
<dbReference type="InterPro" id="IPR023088">
    <property type="entry name" value="PDEase"/>
</dbReference>
<feature type="active site" description="Proton donor" evidence="8">
    <location>
        <position position="177"/>
    </location>
</feature>
<dbReference type="SUPFAM" id="SSF109604">
    <property type="entry name" value="HD-domain/PDEase-like"/>
    <property type="match status" value="1"/>
</dbReference>
<dbReference type="PROSITE" id="PS51845">
    <property type="entry name" value="PDEASE_I_2"/>
    <property type="match status" value="1"/>
</dbReference>
<dbReference type="PROSITE" id="PS00126">
    <property type="entry name" value="PDEASE_I_1"/>
    <property type="match status" value="1"/>
</dbReference>
<comment type="pathway">
    <text evidence="5">Purine metabolism; 3',5'-cyclic GMP degradation; GMP from 3',5'-cyclic GMP: step 1/1.</text>
</comment>
<sequence>MGTASSIQHTSKQALFNVSKAVKKIAGFSEGRRNRLPRNQPRPPRDEDSCGGNDEKYKIGNEDGVVCRTQHSHIRNATMGKVGQTMSKKASAQKLEDAVTEFIEKLGNDEKLEQAKLQLIRSPSFDVWKCKREELVSYIMLMFGDLGITNELDISYNKLKKWLVAVEQNYITDVYFHNFRHAFCVTQMMYFMIHELKLMKYMTTLQLTILLVACICHDLDHPGLNNLYQEKAHTELSVLYHNCSPLEHHHCAVAFQLLSANDLNIFGNLEQTQFDEVSHIVIQLILATDMSIHDQILDDFHQKLEEGFSFDKPEHLLALQKILIKCCDISNEVRPLETSKVWVDRLFAEFFSQADRERREGLPVEVFMQQTKVKKANDQLAFIRKIILPLFERLGRVFPDVNGRILRSLHESELFYERLSHDEIGQLLTDDVTQQNNKKHVTFRKLEIPKVVVSDCSSERAI</sequence>
<proteinExistence type="evidence at transcript level"/>
<dbReference type="SMART" id="SM00471">
    <property type="entry name" value="HDc"/>
    <property type="match status" value="1"/>
</dbReference>
<feature type="binding site" evidence="9">
    <location>
        <begin position="177"/>
        <end position="181"/>
    </location>
    <ligand>
        <name>AMP</name>
        <dbReference type="ChEBI" id="CHEBI:456215"/>
    </ligand>
</feature>
<dbReference type="PANTHER" id="PTHR11347">
    <property type="entry name" value="CYCLIC NUCLEOTIDE PHOSPHODIESTERASE"/>
    <property type="match status" value="1"/>
</dbReference>
<evidence type="ECO:0000256" key="1">
    <source>
        <dbReference type="ARBA" id="ARBA00000583"/>
    </source>
</evidence>
<keyword evidence="2" id="KW-0140">cGMP</keyword>
<dbReference type="EMBL" id="LR788882">
    <property type="protein sequence ID" value="CAB3264744.1"/>
    <property type="molecule type" value="mRNA"/>
</dbReference>
<dbReference type="GO" id="GO:0046872">
    <property type="term" value="F:metal ion binding"/>
    <property type="evidence" value="ECO:0007669"/>
    <property type="project" value="UniProtKB-KW"/>
</dbReference>
<feature type="binding site" evidence="10">
    <location>
        <position position="218"/>
    </location>
    <ligand>
        <name>Zn(2+)</name>
        <dbReference type="ChEBI" id="CHEBI:29105"/>
        <label>2</label>
    </ligand>
</feature>
<feature type="domain" description="PDEase" evidence="13">
    <location>
        <begin position="98"/>
        <end position="423"/>
    </location>
</feature>
<evidence type="ECO:0000256" key="6">
    <source>
        <dbReference type="ARBA" id="ARBA00058791"/>
    </source>
</evidence>
<dbReference type="CDD" id="cd00077">
    <property type="entry name" value="HDc"/>
    <property type="match status" value="1"/>
</dbReference>
<dbReference type="InterPro" id="IPR003607">
    <property type="entry name" value="HD/PDEase_dom"/>
</dbReference>